<keyword evidence="1 2" id="KW-0812">Transmembrane</keyword>
<feature type="transmembrane region" description="Helical" evidence="1">
    <location>
        <begin position="148"/>
        <end position="164"/>
    </location>
</feature>
<organism evidence="2">
    <name type="scientific">Spironucleus salmonicida</name>
    <dbReference type="NCBI Taxonomy" id="348837"/>
    <lineage>
        <taxon>Eukaryota</taxon>
        <taxon>Metamonada</taxon>
        <taxon>Diplomonadida</taxon>
        <taxon>Hexamitidae</taxon>
        <taxon>Hexamitinae</taxon>
        <taxon>Spironucleus</taxon>
    </lineage>
</organism>
<sequence length="395" mass="45258">MFVQLLKSVGKTLFELALTIPMLTLELCIIYAFLGWNPENWLLHGPGMVGAVSIGAIFMVASYHNSKILKLFSKQPFWFNITLFNLINLPLAFFFYFIDLKFIKFIANGGNYDVGVILHQSNIFFIGGILTTWAAGYGPGWSATSKGIFQYFLSWVVWATFSSTTMRNTSLTNYTVYHNTFQILISFSNSITFTNLQKLSIFKLYEYRFNNMFEQFMYVGLFTIVVAFVQYFIVFWITFLIYEKDNLSQAQLCNTVGNYISISWAGMNLVGRHIGPAIYHSIVKFGFLGYVLYIVICWTLAGLLSAVCGVIYQEIIWKLVLIKMFGISIYANFPKHDRLDFIFGFGIGNLILVYDGVQFFSGKGWRLQKRSRLPIEEQLKDAIEISESSSFKSTM</sequence>
<reference evidence="2 3" key="1">
    <citation type="journal article" date="2014" name="PLoS Genet.">
        <title>The Genome of Spironucleus salmonicida Highlights a Fish Pathogen Adapted to Fluctuating Environments.</title>
        <authorList>
            <person name="Xu F."/>
            <person name="Jerlstrom-Hultqvist J."/>
            <person name="Einarsson E."/>
            <person name="Astvaldsson A."/>
            <person name="Svard S.G."/>
            <person name="Andersson J.O."/>
        </authorList>
    </citation>
    <scope>NUCLEOTIDE SEQUENCE</scope>
    <source>
        <strain evidence="3">ATCC 50377</strain>
    </source>
</reference>
<feature type="transmembrane region" description="Helical" evidence="1">
    <location>
        <begin position="117"/>
        <end position="136"/>
    </location>
</feature>
<dbReference type="EMBL" id="KI546116">
    <property type="protein sequence ID" value="EST44389.1"/>
    <property type="molecule type" value="Genomic_DNA"/>
</dbReference>
<reference evidence="3" key="2">
    <citation type="submission" date="2020-12" db="EMBL/GenBank/DDBJ databases">
        <title>New Spironucleus salmonicida genome in near-complete chromosomes.</title>
        <authorList>
            <person name="Xu F."/>
            <person name="Kurt Z."/>
            <person name="Jimenez-Gonzalez A."/>
            <person name="Astvaldsson A."/>
            <person name="Andersson J.O."/>
            <person name="Svard S.G."/>
        </authorList>
    </citation>
    <scope>NUCLEOTIDE SEQUENCE</scope>
    <source>
        <strain evidence="3">ATCC 50377</strain>
    </source>
</reference>
<evidence type="ECO:0000313" key="3">
    <source>
        <dbReference type="EMBL" id="KAH0576282.1"/>
    </source>
</evidence>
<dbReference type="Proteomes" id="UP000018208">
    <property type="component" value="Unassembled WGS sequence"/>
</dbReference>
<evidence type="ECO:0000313" key="2">
    <source>
        <dbReference type="EMBL" id="EST44389.1"/>
    </source>
</evidence>
<evidence type="ECO:0000256" key="1">
    <source>
        <dbReference type="SAM" id="Phobius"/>
    </source>
</evidence>
<protein>
    <submittedName>
        <fullName evidence="2">Transmembrane domain-containing protein</fullName>
    </submittedName>
</protein>
<keyword evidence="1" id="KW-1133">Transmembrane helix</keyword>
<gene>
    <name evidence="2" type="ORF">SS50377_15692</name>
    <name evidence="3" type="ORF">SS50377_21845</name>
</gene>
<dbReference type="AlphaFoldDB" id="V6LUA6"/>
<dbReference type="VEuPathDB" id="GiardiaDB:SS50377_21845"/>
<feature type="transmembrane region" description="Helical" evidence="1">
    <location>
        <begin position="46"/>
        <end position="65"/>
    </location>
</feature>
<feature type="transmembrane region" description="Helical" evidence="1">
    <location>
        <begin position="216"/>
        <end position="242"/>
    </location>
</feature>
<feature type="transmembrane region" description="Helical" evidence="1">
    <location>
        <begin position="287"/>
        <end position="308"/>
    </location>
</feature>
<name>V6LUA6_9EUKA</name>
<keyword evidence="1" id="KW-0472">Membrane</keyword>
<feature type="transmembrane region" description="Helical" evidence="1">
    <location>
        <begin position="339"/>
        <end position="360"/>
    </location>
</feature>
<keyword evidence="4" id="KW-1185">Reference proteome</keyword>
<feature type="transmembrane region" description="Helical" evidence="1">
    <location>
        <begin position="315"/>
        <end position="333"/>
    </location>
</feature>
<feature type="transmembrane region" description="Helical" evidence="1">
    <location>
        <begin position="12"/>
        <end position="34"/>
    </location>
</feature>
<feature type="transmembrane region" description="Helical" evidence="1">
    <location>
        <begin position="77"/>
        <end position="97"/>
    </location>
</feature>
<dbReference type="EMBL" id="AUWU02000002">
    <property type="protein sequence ID" value="KAH0576282.1"/>
    <property type="molecule type" value="Genomic_DNA"/>
</dbReference>
<proteinExistence type="predicted"/>
<feature type="transmembrane region" description="Helical" evidence="1">
    <location>
        <begin position="176"/>
        <end position="196"/>
    </location>
</feature>
<evidence type="ECO:0000313" key="4">
    <source>
        <dbReference type="Proteomes" id="UP000018208"/>
    </source>
</evidence>
<accession>V6LUA6</accession>